<evidence type="ECO:0000313" key="5">
    <source>
        <dbReference type="Proteomes" id="UP000007062"/>
    </source>
</evidence>
<reference evidence="4" key="6">
    <citation type="submission" date="2020-05" db="UniProtKB">
        <authorList>
            <consortium name="EnsemblMetazoa"/>
        </authorList>
    </citation>
    <scope>IDENTIFICATION</scope>
    <source>
        <strain evidence="4">PEST</strain>
    </source>
</reference>
<evidence type="ECO:0000256" key="1">
    <source>
        <dbReference type="SAM" id="MobiDB-lite"/>
    </source>
</evidence>
<organism evidence="3">
    <name type="scientific">Anopheles gambiae</name>
    <name type="common">African malaria mosquito</name>
    <dbReference type="NCBI Taxonomy" id="7165"/>
    <lineage>
        <taxon>Eukaryota</taxon>
        <taxon>Metazoa</taxon>
        <taxon>Ecdysozoa</taxon>
        <taxon>Arthropoda</taxon>
        <taxon>Hexapoda</taxon>
        <taxon>Insecta</taxon>
        <taxon>Pterygota</taxon>
        <taxon>Neoptera</taxon>
        <taxon>Endopterygota</taxon>
        <taxon>Diptera</taxon>
        <taxon>Nematocera</taxon>
        <taxon>Culicoidea</taxon>
        <taxon>Culicidae</taxon>
        <taxon>Anophelinae</taxon>
        <taxon>Anopheles</taxon>
    </lineage>
</organism>
<dbReference type="EMBL" id="AAAB01008846">
    <property type="protein sequence ID" value="EGK96528.1"/>
    <property type="molecule type" value="Genomic_DNA"/>
</dbReference>
<dbReference type="PaxDb" id="7165-AGAP012956-PA"/>
<evidence type="ECO:0000313" key="3">
    <source>
        <dbReference type="EMBL" id="EGK96528.1"/>
    </source>
</evidence>
<feature type="compositionally biased region" description="Basic and acidic residues" evidence="1">
    <location>
        <begin position="57"/>
        <end position="70"/>
    </location>
</feature>
<dbReference type="VEuPathDB" id="VectorBase:AGAP012956"/>
<evidence type="ECO:0000313" key="4">
    <source>
        <dbReference type="EnsemblMetazoa" id="AGAP012956-PA"/>
    </source>
</evidence>
<reference evidence="3" key="2">
    <citation type="submission" date="2002-03" db="EMBL/GenBank/DDBJ databases">
        <authorList>
            <consortium name="The Anopheles Genome Sequencing Consortium"/>
        </authorList>
    </citation>
    <scope>NUCLEOTIDE SEQUENCE</scope>
    <source>
        <strain evidence="3">PEST</strain>
    </source>
</reference>
<proteinExistence type="predicted"/>
<keyword evidence="5" id="KW-1185">Reference proteome</keyword>
<reference evidence="3 5" key="1">
    <citation type="journal article" date="2002" name="Science">
        <title>The genome sequence of the malaria mosquito Anopheles gambiae.</title>
        <authorList>
            <person name="Holt R.A."/>
            <person name="Subramanian G.M."/>
            <person name="Halpern A."/>
            <person name="Sutton G.G."/>
            <person name="Charlab R."/>
            <person name="Nusskern D.R."/>
            <person name="Wincker P."/>
            <person name="Clark A.G."/>
            <person name="Ribeiro J.M."/>
            <person name="Wides R."/>
            <person name="Salzberg S.L."/>
            <person name="Loftus B."/>
            <person name="Yandell M."/>
            <person name="Majoros W.H."/>
            <person name="Rusch D.B."/>
            <person name="Lai Z."/>
            <person name="Kraft C.L."/>
            <person name="Abril J.F."/>
            <person name="Anthouard V."/>
            <person name="Arensburger P."/>
            <person name="Atkinson P.W."/>
            <person name="Baden H."/>
            <person name="de Berardinis V."/>
            <person name="Baldwin D."/>
            <person name="Benes V."/>
            <person name="Biedler J."/>
            <person name="Blass C."/>
            <person name="Bolanos R."/>
            <person name="Boscus D."/>
            <person name="Barnstead M."/>
            <person name="Cai S."/>
            <person name="Center A."/>
            <person name="Chaturverdi K."/>
            <person name="Christophides G.K."/>
            <person name="Chrystal M.A."/>
            <person name="Clamp M."/>
            <person name="Cravchik A."/>
            <person name="Curwen V."/>
            <person name="Dana A."/>
            <person name="Delcher A."/>
            <person name="Dew I."/>
            <person name="Evans C.A."/>
            <person name="Flanigan M."/>
            <person name="Grundschober-Freimoser A."/>
            <person name="Friedli L."/>
            <person name="Gu Z."/>
            <person name="Guan P."/>
            <person name="Guigo R."/>
            <person name="Hillenmeyer M.E."/>
            <person name="Hladun S.L."/>
            <person name="Hogan J.R."/>
            <person name="Hong Y.S."/>
            <person name="Hoover J."/>
            <person name="Jaillon O."/>
            <person name="Ke Z."/>
            <person name="Kodira C."/>
            <person name="Kokoza E."/>
            <person name="Koutsos A."/>
            <person name="Letunic I."/>
            <person name="Levitsky A."/>
            <person name="Liang Y."/>
            <person name="Lin J.J."/>
            <person name="Lobo N.F."/>
            <person name="Lopez J.R."/>
            <person name="Malek J.A."/>
            <person name="McIntosh T.C."/>
            <person name="Meister S."/>
            <person name="Miller J."/>
            <person name="Mobarry C."/>
            <person name="Mongin E."/>
            <person name="Murphy S.D."/>
            <person name="O'Brochta D.A."/>
            <person name="Pfannkoch C."/>
            <person name="Qi R."/>
            <person name="Regier M.A."/>
            <person name="Remington K."/>
            <person name="Shao H."/>
            <person name="Sharakhova M.V."/>
            <person name="Sitter C.D."/>
            <person name="Shetty J."/>
            <person name="Smith T.J."/>
            <person name="Strong R."/>
            <person name="Sun J."/>
            <person name="Thomasova D."/>
            <person name="Ton L.Q."/>
            <person name="Topalis P."/>
            <person name="Tu Z."/>
            <person name="Unger M.F."/>
            <person name="Walenz B."/>
            <person name="Wang A."/>
            <person name="Wang J."/>
            <person name="Wang M."/>
            <person name="Wang X."/>
            <person name="Woodford K.J."/>
            <person name="Wortman J.R."/>
            <person name="Wu M."/>
            <person name="Yao A."/>
            <person name="Zdobnov E.M."/>
            <person name="Zhang H."/>
            <person name="Zhao Q."/>
            <person name="Zhao S."/>
            <person name="Zhu S.C."/>
            <person name="Zhimulev I."/>
            <person name="Coluzzi M."/>
            <person name="della Torre A."/>
            <person name="Roth C.W."/>
            <person name="Louis C."/>
            <person name="Kalush F."/>
            <person name="Mural R.J."/>
            <person name="Myers E.W."/>
            <person name="Adams M.D."/>
            <person name="Smith H.O."/>
            <person name="Broder S."/>
            <person name="Gardner M.J."/>
            <person name="Fraser C.M."/>
            <person name="Birney E."/>
            <person name="Bork P."/>
            <person name="Brey P.T."/>
            <person name="Venter J.C."/>
            <person name="Weissenbach J."/>
            <person name="Kafatos F.C."/>
            <person name="Collins F.H."/>
            <person name="Hoffman S.L."/>
        </authorList>
    </citation>
    <scope>NUCLEOTIDE SEQUENCE [LARGE SCALE GENOMIC DNA]</scope>
    <source>
        <strain evidence="3 5">PEST</strain>
    </source>
</reference>
<sequence length="147" mass="16652">MFHRRRCFVDVPWHVCHRSLRGPSRDLWMRTWALVPLTLALTVARTSVTQKVSLESPGKREEEADSREKMGPSSVRVFGSGAAGWRVPVVVVAAAASGFRRRRFCSASAKSPWTRTVCQQVASEKRAKSNDGFYSRRWQTTAESLER</sequence>
<reference evidence="3 4" key="3">
    <citation type="journal article" date="2004" name="Trends Parasitol.">
        <title>The Anopheles gambiae genome: an update.</title>
        <authorList>
            <person name="Mongin E."/>
            <person name="Louis C."/>
            <person name="Holt R.A."/>
            <person name="Birney E."/>
            <person name="Collins F.H."/>
        </authorList>
    </citation>
    <scope>NUCLEOTIDE SEQUENCE</scope>
    <source>
        <strain evidence="3 4">PEST</strain>
    </source>
</reference>
<dbReference type="EMBL" id="AAAB01008846">
    <property type="protein sequence ID" value="EGK96527.1"/>
    <property type="molecule type" value="Genomic_DNA"/>
</dbReference>
<gene>
    <name evidence="3" type="ORF">AgaP_AGAP012956</name>
</gene>
<dbReference type="EnsemblMetazoa" id="AGAP012956-RA">
    <property type="protein sequence ID" value="AGAP012956-PA"/>
    <property type="gene ID" value="AGAP012956"/>
</dbReference>
<dbReference type="Proteomes" id="UP000007062">
    <property type="component" value="Chromosome X"/>
</dbReference>
<feature type="region of interest" description="Disordered" evidence="1">
    <location>
        <begin position="52"/>
        <end position="73"/>
    </location>
</feature>
<protein>
    <submittedName>
        <fullName evidence="2">AGAP012956-PA</fullName>
    </submittedName>
    <submittedName>
        <fullName evidence="3">AGAP012956-PB</fullName>
    </submittedName>
</protein>
<dbReference type="EnsemblMetazoa" id="AGAP012956-RB">
    <property type="protein sequence ID" value="AGAP012956-PB"/>
    <property type="gene ID" value="AGAP012956"/>
</dbReference>
<evidence type="ECO:0000313" key="2">
    <source>
        <dbReference type="EMBL" id="EGK96527.1"/>
    </source>
</evidence>
<dbReference type="AlphaFoldDB" id="F5HJR7"/>
<accession>F5HJR7</accession>
<reference evidence="3" key="4">
    <citation type="journal article" date="2007" name="Genome Biol.">
        <title>Update of the Anopheles gambiae PEST genome assembly.</title>
        <authorList>
            <person name="Sharakhova M.V."/>
            <person name="Hammond M.P."/>
            <person name="Lobo N.F."/>
            <person name="Krzywinski J."/>
            <person name="Unger M.F."/>
            <person name="Hillenmeyer M.E."/>
            <person name="Bruggner R.V."/>
            <person name="Birney E."/>
            <person name="Collins F.H."/>
        </authorList>
    </citation>
    <scope>NUCLEOTIDE SEQUENCE</scope>
    <source>
        <strain evidence="3">PEST</strain>
    </source>
</reference>
<name>F5HJR7_ANOGA</name>
<dbReference type="HOGENOM" id="CLU_1769615_0_0_1"/>
<reference evidence="3" key="5">
    <citation type="submission" date="2011-05" db="EMBL/GenBank/DDBJ databases">
        <authorList>
            <consortium name="VectorBase"/>
        </authorList>
    </citation>
    <scope>NUCLEOTIDE SEQUENCE</scope>
    <source>
        <strain evidence="3">PEST</strain>
    </source>
</reference>